<name>A0ABW1CRQ5_9ACTN</name>
<sequence length="120" mass="13095">MGELAVRTIHLAPLVKQRDDLLGLGRQQAVHRPAARRPVGQLPTLAAFGPAIDPQRGDLQHPAGIQETPALPLSVLDQIQQRVLDDRLDPDRDGTLRFGHAGKLADRPLTCENDDFSSVN</sequence>
<feature type="compositionally biased region" description="Basic and acidic residues" evidence="1">
    <location>
        <begin position="86"/>
        <end position="95"/>
    </location>
</feature>
<keyword evidence="3" id="KW-1185">Reference proteome</keyword>
<gene>
    <name evidence="2" type="ORF">ACFPZ3_25200</name>
</gene>
<accession>A0ABW1CRQ5</accession>
<proteinExistence type="predicted"/>
<dbReference type="EMBL" id="JBHSPA010000027">
    <property type="protein sequence ID" value="MFC5827178.1"/>
    <property type="molecule type" value="Genomic_DNA"/>
</dbReference>
<evidence type="ECO:0000313" key="2">
    <source>
        <dbReference type="EMBL" id="MFC5827178.1"/>
    </source>
</evidence>
<protein>
    <submittedName>
        <fullName evidence="2">Uncharacterized protein</fullName>
    </submittedName>
</protein>
<dbReference type="Proteomes" id="UP001596058">
    <property type="component" value="Unassembled WGS sequence"/>
</dbReference>
<evidence type="ECO:0000256" key="1">
    <source>
        <dbReference type="SAM" id="MobiDB-lite"/>
    </source>
</evidence>
<evidence type="ECO:0000313" key="3">
    <source>
        <dbReference type="Proteomes" id="UP001596058"/>
    </source>
</evidence>
<comment type="caution">
    <text evidence="2">The sequence shown here is derived from an EMBL/GenBank/DDBJ whole genome shotgun (WGS) entry which is preliminary data.</text>
</comment>
<organism evidence="2 3">
    <name type="scientific">Nonomuraea insulae</name>
    <dbReference type="NCBI Taxonomy" id="1616787"/>
    <lineage>
        <taxon>Bacteria</taxon>
        <taxon>Bacillati</taxon>
        <taxon>Actinomycetota</taxon>
        <taxon>Actinomycetes</taxon>
        <taxon>Streptosporangiales</taxon>
        <taxon>Streptosporangiaceae</taxon>
        <taxon>Nonomuraea</taxon>
    </lineage>
</organism>
<reference evidence="3" key="1">
    <citation type="journal article" date="2019" name="Int. J. Syst. Evol. Microbiol.">
        <title>The Global Catalogue of Microorganisms (GCM) 10K type strain sequencing project: providing services to taxonomists for standard genome sequencing and annotation.</title>
        <authorList>
            <consortium name="The Broad Institute Genomics Platform"/>
            <consortium name="The Broad Institute Genome Sequencing Center for Infectious Disease"/>
            <person name="Wu L."/>
            <person name="Ma J."/>
        </authorList>
    </citation>
    <scope>NUCLEOTIDE SEQUENCE [LARGE SCALE GENOMIC DNA]</scope>
    <source>
        <strain evidence="3">CCUG 53903</strain>
    </source>
</reference>
<feature type="region of interest" description="Disordered" evidence="1">
    <location>
        <begin position="86"/>
        <end position="120"/>
    </location>
</feature>
<dbReference type="RefSeq" id="WP_379516677.1">
    <property type="nucleotide sequence ID" value="NZ_JBHSPA010000027.1"/>
</dbReference>